<comment type="similarity">
    <text evidence="1">Belongs to the FGGY kinase family.</text>
</comment>
<evidence type="ECO:0000256" key="2">
    <source>
        <dbReference type="ARBA" id="ARBA00022679"/>
    </source>
</evidence>
<dbReference type="PANTHER" id="PTHR43435:SF4">
    <property type="entry name" value="FGGY CARBOHYDRATE KINASE DOMAIN-CONTAINING PROTEIN"/>
    <property type="match status" value="1"/>
</dbReference>
<dbReference type="InterPro" id="IPR018485">
    <property type="entry name" value="FGGY_C"/>
</dbReference>
<evidence type="ECO:0000256" key="3">
    <source>
        <dbReference type="ARBA" id="ARBA00022777"/>
    </source>
</evidence>
<feature type="domain" description="Carbohydrate kinase FGGY C-terminal" evidence="5">
    <location>
        <begin position="281"/>
        <end position="488"/>
    </location>
</feature>
<dbReference type="Gene3D" id="3.30.420.40">
    <property type="match status" value="1"/>
</dbReference>
<feature type="domain" description="Carbohydrate kinase FGGY N-terminal" evidence="4">
    <location>
        <begin position="4"/>
        <end position="260"/>
    </location>
</feature>
<organism evidence="6 7">
    <name type="scientific">Sorlinia euscelidii</name>
    <dbReference type="NCBI Taxonomy" id="3081148"/>
    <lineage>
        <taxon>Bacteria</taxon>
        <taxon>Pseudomonadati</taxon>
        <taxon>Pseudomonadota</taxon>
        <taxon>Alphaproteobacteria</taxon>
        <taxon>Acetobacterales</taxon>
        <taxon>Acetobacteraceae</taxon>
        <taxon>Sorlinia</taxon>
    </lineage>
</organism>
<dbReference type="PIRSF" id="PIRSF000538">
    <property type="entry name" value="GlpK"/>
    <property type="match status" value="1"/>
</dbReference>
<sequence>MDVVIGIDVGTGSARAGIFDLSGAKLASAVIETQSWRPQPDFIQQSSEDIWQAVCQSVREAMGKITDPTLQVCGIGFDATCSMVVRDRNGESLSIDPQGAAGQDVILWADHRALKETAEINAMGDDVLRYVGGVISPEMETPKLLWIKRHLPHIYREAGYFFDLPDFLTWRATGSDARSSCSVTCKWTYLAHEKRWSASYFEKIGLADLVEENFQRIGQTILPIGQCVGDGLTTQAASELGLQEGTKVGVSIIDGHAGGIGLLGIADEECDFDNVINQRVALIAGTSNCHMAVSPEARFIDGVWGPYYQAMVPGMWLTEAGQSAAGALIDFNIKTHAAFPALEEKAAQEKINIYEALNGCIREIEAREGEMRLTRRLHVLPDYNGNRAPHANPESRGAVLGLSLSAELRDLAALYLATIQGLAYGTRDIIEALNARGYAIDTIIATGGGTKNPIFLREHANATNCRIILPKEPDSVLLGSAILGAMAADRFKSFPEAMAAMSQHGTVIDPDPRSKAFHDAKYVIFKRIYAGQENFRNLMAPF</sequence>
<evidence type="ECO:0000313" key="6">
    <source>
        <dbReference type="EMBL" id="MEE8658983.1"/>
    </source>
</evidence>
<name>A0ABU7U2N2_9PROT</name>
<gene>
    <name evidence="6" type="ORF">DOFOFD_08160</name>
</gene>
<dbReference type="InterPro" id="IPR006003">
    <property type="entry name" value="FGGY_RbtK-like"/>
</dbReference>
<evidence type="ECO:0000256" key="1">
    <source>
        <dbReference type="ARBA" id="ARBA00009156"/>
    </source>
</evidence>
<evidence type="ECO:0008006" key="8">
    <source>
        <dbReference type="Google" id="ProtNLM"/>
    </source>
</evidence>
<dbReference type="NCBIfam" id="TIGR01315">
    <property type="entry name" value="5C_CHO_kinase"/>
    <property type="match status" value="1"/>
</dbReference>
<dbReference type="InterPro" id="IPR000577">
    <property type="entry name" value="Carb_kinase_FGGY"/>
</dbReference>
<dbReference type="Pfam" id="PF00370">
    <property type="entry name" value="FGGY_N"/>
    <property type="match status" value="1"/>
</dbReference>
<dbReference type="Pfam" id="PF02782">
    <property type="entry name" value="FGGY_C"/>
    <property type="match status" value="1"/>
</dbReference>
<dbReference type="Proteomes" id="UP001312908">
    <property type="component" value="Unassembled WGS sequence"/>
</dbReference>
<dbReference type="InterPro" id="IPR018484">
    <property type="entry name" value="FGGY_N"/>
</dbReference>
<dbReference type="InterPro" id="IPR043129">
    <property type="entry name" value="ATPase_NBD"/>
</dbReference>
<keyword evidence="2" id="KW-0808">Transferase</keyword>
<dbReference type="RefSeq" id="WP_394819858.1">
    <property type="nucleotide sequence ID" value="NZ_JAWJZY010000003.1"/>
</dbReference>
<protein>
    <recommendedName>
        <fullName evidence="8">Ribulokinase</fullName>
    </recommendedName>
</protein>
<keyword evidence="3" id="KW-0418">Kinase</keyword>
<proteinExistence type="inferred from homology"/>
<evidence type="ECO:0000259" key="4">
    <source>
        <dbReference type="Pfam" id="PF00370"/>
    </source>
</evidence>
<reference evidence="6 7" key="1">
    <citation type="submission" date="2023-10" db="EMBL/GenBank/DDBJ databases">
        <title>Sorlinia euscelidii gen. nov., sp. nov., an acetic acid bacteria isolated from the gut of Euscelidius variegatus emitter.</title>
        <authorList>
            <person name="Michoud G."/>
            <person name="Marasco R."/>
            <person name="Seferji K."/>
            <person name="Gonella E."/>
            <person name="Garuglieri E."/>
            <person name="Alma A."/>
            <person name="Mapelli F."/>
            <person name="Borin S."/>
            <person name="Daffonchio D."/>
            <person name="Crotti E."/>
        </authorList>
    </citation>
    <scope>NUCLEOTIDE SEQUENCE [LARGE SCALE GENOMIC DNA]</scope>
    <source>
        <strain evidence="6 7">EV16P</strain>
    </source>
</reference>
<dbReference type="EMBL" id="JAWJZY010000003">
    <property type="protein sequence ID" value="MEE8658983.1"/>
    <property type="molecule type" value="Genomic_DNA"/>
</dbReference>
<dbReference type="CDD" id="cd07782">
    <property type="entry name" value="ASKHA_NBD_FGGY_D-RBK"/>
    <property type="match status" value="1"/>
</dbReference>
<accession>A0ABU7U2N2</accession>
<dbReference type="Gene3D" id="1.20.58.2240">
    <property type="match status" value="1"/>
</dbReference>
<evidence type="ECO:0000259" key="5">
    <source>
        <dbReference type="Pfam" id="PF02782"/>
    </source>
</evidence>
<dbReference type="PANTHER" id="PTHR43435">
    <property type="entry name" value="RIBULOKINASE"/>
    <property type="match status" value="1"/>
</dbReference>
<comment type="caution">
    <text evidence="6">The sequence shown here is derived from an EMBL/GenBank/DDBJ whole genome shotgun (WGS) entry which is preliminary data.</text>
</comment>
<dbReference type="SUPFAM" id="SSF53067">
    <property type="entry name" value="Actin-like ATPase domain"/>
    <property type="match status" value="2"/>
</dbReference>
<evidence type="ECO:0000313" key="7">
    <source>
        <dbReference type="Proteomes" id="UP001312908"/>
    </source>
</evidence>
<keyword evidence="7" id="KW-1185">Reference proteome</keyword>